<evidence type="ECO:0000259" key="5">
    <source>
        <dbReference type="Pfam" id="PF23598"/>
    </source>
</evidence>
<organism evidence="6">
    <name type="scientific">Oryza punctata</name>
    <name type="common">Red rice</name>
    <dbReference type="NCBI Taxonomy" id="4537"/>
    <lineage>
        <taxon>Eukaryota</taxon>
        <taxon>Viridiplantae</taxon>
        <taxon>Streptophyta</taxon>
        <taxon>Embryophyta</taxon>
        <taxon>Tracheophyta</taxon>
        <taxon>Spermatophyta</taxon>
        <taxon>Magnoliopsida</taxon>
        <taxon>Liliopsida</taxon>
        <taxon>Poales</taxon>
        <taxon>Poaceae</taxon>
        <taxon>BOP clade</taxon>
        <taxon>Oryzoideae</taxon>
        <taxon>Oryzeae</taxon>
        <taxon>Oryzinae</taxon>
        <taxon>Oryza</taxon>
    </lineage>
</organism>
<dbReference type="InterPro" id="IPR055414">
    <property type="entry name" value="LRR_R13L4/SHOC2-like"/>
</dbReference>
<dbReference type="Pfam" id="PF23559">
    <property type="entry name" value="WHD_DRP"/>
    <property type="match status" value="1"/>
</dbReference>
<dbReference type="InterPro" id="IPR027417">
    <property type="entry name" value="P-loop_NTPase"/>
</dbReference>
<dbReference type="GO" id="GO:0042742">
    <property type="term" value="P:defense response to bacterium"/>
    <property type="evidence" value="ECO:0007669"/>
    <property type="project" value="UniProtKB-ARBA"/>
</dbReference>
<dbReference type="AlphaFoldDB" id="A0A0E0M6N9"/>
<reference evidence="6" key="1">
    <citation type="submission" date="2015-04" db="UniProtKB">
        <authorList>
            <consortium name="EnsemblPlants"/>
        </authorList>
    </citation>
    <scope>IDENTIFICATION</scope>
</reference>
<dbReference type="Pfam" id="PF00931">
    <property type="entry name" value="NB-ARC"/>
    <property type="match status" value="1"/>
</dbReference>
<dbReference type="PANTHER" id="PTHR23155">
    <property type="entry name" value="DISEASE RESISTANCE PROTEIN RP"/>
    <property type="match status" value="1"/>
</dbReference>
<evidence type="ECO:0000313" key="7">
    <source>
        <dbReference type="Proteomes" id="UP000026962"/>
    </source>
</evidence>
<dbReference type="Gene3D" id="3.80.10.10">
    <property type="entry name" value="Ribonuclease Inhibitor"/>
    <property type="match status" value="1"/>
</dbReference>
<dbReference type="EnsemblPlants" id="OPUNC10G05690.1">
    <property type="protein sequence ID" value="OPUNC10G05690.1"/>
    <property type="gene ID" value="OPUNC10G05690"/>
</dbReference>
<name>A0A0E0M6N9_ORYPU</name>
<sequence>MEISRENSVKFCLKCRNNEKKALETKLKNHSGGVVIYVVGDGGIGKRALLKDAYENATIKEHFHIRIQVSFPEDTSNESIVKQIKDELIMHKKKLHGTTIGKEDIKDLRCLVMIESPVSSTEWAKAERILLAETCRQHAGSKIVLTTTSWNHKTKDNMVEMKHLNDYESKTLFNYFILGPDGHRKSNYKTRQMNLIRSNMEEITGGLPLAVVLLAKLMRTKEYNKWETAFECIRSSDEDDLLKTIVSVSIDDLPDELKSCLLYTSGFPEREVIDAHQLVRLWMAEGFLISQEHRMDMEKLGQRYLEELIYRGLLQPVDRSVHCVDSVTVHDRLQPLLRLEAQRTGFMNVHYGGHAPAPETTRRLALHNDNDKLPSLSNRLRKLRTVVAYYKEGATKAIVMPVPLTSSDDRSARKEKEPRVCKILELLKGSPFLRVIDLEGIDIGPALPSEIGDMVHLEYLGIRCRTLKEVPRSIKNLRKLQTIDVRDTDVKSFPSRLWKIKSLRHVLGHNLYLPESVGDLKLMETLETVRLIYHTDDCRDVATCAGEISLPGLRLLHRLHVVELNEEQADALKALLGEFSCLKSLALSGEVIPMGKLLASEASSASMEHVISLELYGQLLFDTAPANGIGNGGPFQDLQRCFSNLSRLVLKSTEVDQNFIDVIAEFPLLAELVLLTVSAMLHWVQKSRGAAAL</sequence>
<dbReference type="PRINTS" id="PR00364">
    <property type="entry name" value="DISEASERSIST"/>
</dbReference>
<keyword evidence="1" id="KW-0677">Repeat</keyword>
<protein>
    <submittedName>
        <fullName evidence="6">Uncharacterized protein</fullName>
    </submittedName>
</protein>
<dbReference type="PANTHER" id="PTHR23155:SF1052">
    <property type="entry name" value="DISEASE RESISTANCE PROTEIN RPM1"/>
    <property type="match status" value="1"/>
</dbReference>
<evidence type="ECO:0000259" key="3">
    <source>
        <dbReference type="Pfam" id="PF00931"/>
    </source>
</evidence>
<evidence type="ECO:0000259" key="4">
    <source>
        <dbReference type="Pfam" id="PF23559"/>
    </source>
</evidence>
<dbReference type="GO" id="GO:0043531">
    <property type="term" value="F:ADP binding"/>
    <property type="evidence" value="ECO:0007669"/>
    <property type="project" value="InterPro"/>
</dbReference>
<accession>A0A0E0M6N9</accession>
<dbReference type="Gene3D" id="1.10.10.10">
    <property type="entry name" value="Winged helix-like DNA-binding domain superfamily/Winged helix DNA-binding domain"/>
    <property type="match status" value="1"/>
</dbReference>
<feature type="domain" description="Disease resistance protein winged helix" evidence="4">
    <location>
        <begin position="267"/>
        <end position="333"/>
    </location>
</feature>
<keyword evidence="7" id="KW-1185">Reference proteome</keyword>
<dbReference type="eggNOG" id="KOG4658">
    <property type="taxonomic scope" value="Eukaryota"/>
</dbReference>
<dbReference type="InterPro" id="IPR036388">
    <property type="entry name" value="WH-like_DNA-bd_sf"/>
</dbReference>
<dbReference type="STRING" id="4537.A0A0E0M6N9"/>
<dbReference type="OMA" id="WETAFEC"/>
<keyword evidence="2" id="KW-0611">Plant defense</keyword>
<dbReference type="Proteomes" id="UP000026962">
    <property type="component" value="Chromosome 10"/>
</dbReference>
<dbReference type="Gramene" id="OPUNC10G05690.1">
    <property type="protein sequence ID" value="OPUNC10G05690.1"/>
    <property type="gene ID" value="OPUNC10G05690"/>
</dbReference>
<evidence type="ECO:0000313" key="6">
    <source>
        <dbReference type="EnsemblPlants" id="OPUNC10G05690.1"/>
    </source>
</evidence>
<dbReference type="Gene3D" id="3.40.50.300">
    <property type="entry name" value="P-loop containing nucleotide triphosphate hydrolases"/>
    <property type="match status" value="1"/>
</dbReference>
<dbReference type="SUPFAM" id="SSF52047">
    <property type="entry name" value="RNI-like"/>
    <property type="match status" value="1"/>
</dbReference>
<dbReference type="HOGENOM" id="CLU_000837_25_4_1"/>
<proteinExistence type="predicted"/>
<feature type="domain" description="NB-ARC" evidence="3">
    <location>
        <begin position="19"/>
        <end position="174"/>
    </location>
</feature>
<dbReference type="GO" id="GO:0002758">
    <property type="term" value="P:innate immune response-activating signaling pathway"/>
    <property type="evidence" value="ECO:0007669"/>
    <property type="project" value="UniProtKB-ARBA"/>
</dbReference>
<evidence type="ECO:0000256" key="1">
    <source>
        <dbReference type="ARBA" id="ARBA00022737"/>
    </source>
</evidence>
<dbReference type="InterPro" id="IPR032675">
    <property type="entry name" value="LRR_dom_sf"/>
</dbReference>
<dbReference type="InterPro" id="IPR044974">
    <property type="entry name" value="Disease_R_plants"/>
</dbReference>
<dbReference type="GO" id="GO:0009626">
    <property type="term" value="P:plant-type hypersensitive response"/>
    <property type="evidence" value="ECO:0007669"/>
    <property type="project" value="UniProtKB-ARBA"/>
</dbReference>
<dbReference type="FunFam" id="1.10.10.10:FF:000322">
    <property type="entry name" value="Probable disease resistance protein At1g63360"/>
    <property type="match status" value="1"/>
</dbReference>
<evidence type="ECO:0000256" key="2">
    <source>
        <dbReference type="ARBA" id="ARBA00022821"/>
    </source>
</evidence>
<dbReference type="Pfam" id="PF23598">
    <property type="entry name" value="LRR_14"/>
    <property type="match status" value="1"/>
</dbReference>
<dbReference type="InterPro" id="IPR058922">
    <property type="entry name" value="WHD_DRP"/>
</dbReference>
<feature type="domain" description="Disease resistance R13L4/SHOC-2-like LRR" evidence="5">
    <location>
        <begin position="426"/>
        <end position="676"/>
    </location>
</feature>
<dbReference type="InterPro" id="IPR002182">
    <property type="entry name" value="NB-ARC"/>
</dbReference>
<reference evidence="6" key="2">
    <citation type="submission" date="2018-05" db="EMBL/GenBank/DDBJ databases">
        <title>OpunRS2 (Oryza punctata Reference Sequence Version 2).</title>
        <authorList>
            <person name="Zhang J."/>
            <person name="Kudrna D."/>
            <person name="Lee S."/>
            <person name="Talag J."/>
            <person name="Welchert J."/>
            <person name="Wing R.A."/>
        </authorList>
    </citation>
    <scope>NUCLEOTIDE SEQUENCE [LARGE SCALE GENOMIC DNA]</scope>
</reference>
<dbReference type="SUPFAM" id="SSF52540">
    <property type="entry name" value="P-loop containing nucleoside triphosphate hydrolases"/>
    <property type="match status" value="1"/>
</dbReference>